<accession>A0AAE1E7X5</accession>
<sequence length="148" mass="16512">MDGRYVGLEVPLVLVDVTPGFPLVLVDVTPGCKVPLVLVDVLRRVVSSACPGGRYAGCRKFRLSWVDVTPEFLDGCRHCELLGHKLVGFRPAQAVLRSSISSHHRQDIIHVDWRDKLVPRIDKDTNVKNFLQVDFLSLRGYHNPVSSG</sequence>
<keyword evidence="2" id="KW-1185">Reference proteome</keyword>
<gene>
    <name evidence="1" type="ORF">RRG08_054309</name>
</gene>
<dbReference type="EMBL" id="JAWDGP010000841">
    <property type="protein sequence ID" value="KAK3796800.1"/>
    <property type="molecule type" value="Genomic_DNA"/>
</dbReference>
<evidence type="ECO:0000313" key="1">
    <source>
        <dbReference type="EMBL" id="KAK3796800.1"/>
    </source>
</evidence>
<protein>
    <submittedName>
        <fullName evidence="1">Uncharacterized protein</fullName>
    </submittedName>
</protein>
<organism evidence="1 2">
    <name type="scientific">Elysia crispata</name>
    <name type="common">lettuce slug</name>
    <dbReference type="NCBI Taxonomy" id="231223"/>
    <lineage>
        <taxon>Eukaryota</taxon>
        <taxon>Metazoa</taxon>
        <taxon>Spiralia</taxon>
        <taxon>Lophotrochozoa</taxon>
        <taxon>Mollusca</taxon>
        <taxon>Gastropoda</taxon>
        <taxon>Heterobranchia</taxon>
        <taxon>Euthyneura</taxon>
        <taxon>Panpulmonata</taxon>
        <taxon>Sacoglossa</taxon>
        <taxon>Placobranchoidea</taxon>
        <taxon>Plakobranchidae</taxon>
        <taxon>Elysia</taxon>
    </lineage>
</organism>
<proteinExistence type="predicted"/>
<reference evidence="1" key="1">
    <citation type="journal article" date="2023" name="G3 (Bethesda)">
        <title>A reference genome for the long-term kleptoplast-retaining sea slug Elysia crispata morphotype clarki.</title>
        <authorList>
            <person name="Eastman K.E."/>
            <person name="Pendleton A.L."/>
            <person name="Shaikh M.A."/>
            <person name="Suttiyut T."/>
            <person name="Ogas R."/>
            <person name="Tomko P."/>
            <person name="Gavelis G."/>
            <person name="Widhalm J.R."/>
            <person name="Wisecaver J.H."/>
        </authorList>
    </citation>
    <scope>NUCLEOTIDE SEQUENCE</scope>
    <source>
        <strain evidence="1">ECLA1</strain>
    </source>
</reference>
<name>A0AAE1E7X5_9GAST</name>
<comment type="caution">
    <text evidence="1">The sequence shown here is derived from an EMBL/GenBank/DDBJ whole genome shotgun (WGS) entry which is preliminary data.</text>
</comment>
<evidence type="ECO:0000313" key="2">
    <source>
        <dbReference type="Proteomes" id="UP001283361"/>
    </source>
</evidence>
<dbReference type="AlphaFoldDB" id="A0AAE1E7X5"/>
<dbReference type="Proteomes" id="UP001283361">
    <property type="component" value="Unassembled WGS sequence"/>
</dbReference>